<name>A0A392SKB3_9FABA</name>
<keyword evidence="3" id="KW-1185">Reference proteome</keyword>
<accession>A0A392SKB3</accession>
<feature type="compositionally biased region" description="Basic and acidic residues" evidence="1">
    <location>
        <begin position="1"/>
        <end position="10"/>
    </location>
</feature>
<proteinExistence type="predicted"/>
<feature type="non-terminal residue" evidence="2">
    <location>
        <position position="1"/>
    </location>
</feature>
<dbReference type="EMBL" id="LXQA010399329">
    <property type="protein sequence ID" value="MCI49311.1"/>
    <property type="molecule type" value="Genomic_DNA"/>
</dbReference>
<protein>
    <submittedName>
        <fullName evidence="2">Uncharacterized protein</fullName>
    </submittedName>
</protein>
<dbReference type="Proteomes" id="UP000265520">
    <property type="component" value="Unassembled WGS sequence"/>
</dbReference>
<feature type="region of interest" description="Disordered" evidence="1">
    <location>
        <begin position="1"/>
        <end position="50"/>
    </location>
</feature>
<feature type="compositionally biased region" description="Basic residues" evidence="1">
    <location>
        <begin position="75"/>
        <end position="86"/>
    </location>
</feature>
<sequence length="102" mass="10930">VDDKDNHRQSENVNRVVDQKSVPLQDESSASRVSDSQGTPATQCVIPEGEPTKVNLEMAVDLSNQPSALGVRQRPGAKVHPSKRTKSCPPGATRSVLSGPWS</sequence>
<feature type="non-terminal residue" evidence="2">
    <location>
        <position position="102"/>
    </location>
</feature>
<comment type="caution">
    <text evidence="2">The sequence shown here is derived from an EMBL/GenBank/DDBJ whole genome shotgun (WGS) entry which is preliminary data.</text>
</comment>
<dbReference type="AlphaFoldDB" id="A0A392SKB3"/>
<evidence type="ECO:0000313" key="2">
    <source>
        <dbReference type="EMBL" id="MCI49311.1"/>
    </source>
</evidence>
<feature type="compositionally biased region" description="Polar residues" evidence="1">
    <location>
        <begin position="26"/>
        <end position="42"/>
    </location>
</feature>
<evidence type="ECO:0000256" key="1">
    <source>
        <dbReference type="SAM" id="MobiDB-lite"/>
    </source>
</evidence>
<organism evidence="2 3">
    <name type="scientific">Trifolium medium</name>
    <dbReference type="NCBI Taxonomy" id="97028"/>
    <lineage>
        <taxon>Eukaryota</taxon>
        <taxon>Viridiplantae</taxon>
        <taxon>Streptophyta</taxon>
        <taxon>Embryophyta</taxon>
        <taxon>Tracheophyta</taxon>
        <taxon>Spermatophyta</taxon>
        <taxon>Magnoliopsida</taxon>
        <taxon>eudicotyledons</taxon>
        <taxon>Gunneridae</taxon>
        <taxon>Pentapetalae</taxon>
        <taxon>rosids</taxon>
        <taxon>fabids</taxon>
        <taxon>Fabales</taxon>
        <taxon>Fabaceae</taxon>
        <taxon>Papilionoideae</taxon>
        <taxon>50 kb inversion clade</taxon>
        <taxon>NPAAA clade</taxon>
        <taxon>Hologalegina</taxon>
        <taxon>IRL clade</taxon>
        <taxon>Trifolieae</taxon>
        <taxon>Trifolium</taxon>
    </lineage>
</organism>
<reference evidence="2 3" key="1">
    <citation type="journal article" date="2018" name="Front. Plant Sci.">
        <title>Red Clover (Trifolium pratense) and Zigzag Clover (T. medium) - A Picture of Genomic Similarities and Differences.</title>
        <authorList>
            <person name="Dluhosova J."/>
            <person name="Istvanek J."/>
            <person name="Nedelnik J."/>
            <person name="Repkova J."/>
        </authorList>
    </citation>
    <scope>NUCLEOTIDE SEQUENCE [LARGE SCALE GENOMIC DNA]</scope>
    <source>
        <strain evidence="3">cv. 10/8</strain>
        <tissue evidence="2">Leaf</tissue>
    </source>
</reference>
<feature type="region of interest" description="Disordered" evidence="1">
    <location>
        <begin position="65"/>
        <end position="102"/>
    </location>
</feature>
<evidence type="ECO:0000313" key="3">
    <source>
        <dbReference type="Proteomes" id="UP000265520"/>
    </source>
</evidence>